<dbReference type="EMBL" id="CADCTJ010000616">
    <property type="protein sequence ID" value="CAA9253028.1"/>
    <property type="molecule type" value="Genomic_DNA"/>
</dbReference>
<accession>A0A6J4IL63</accession>
<dbReference type="AlphaFoldDB" id="A0A6J4IL63"/>
<evidence type="ECO:0000313" key="1">
    <source>
        <dbReference type="EMBL" id="CAA9253028.1"/>
    </source>
</evidence>
<gene>
    <name evidence="1" type="ORF">AVDCRST_MAG95-1970</name>
</gene>
<proteinExistence type="predicted"/>
<name>A0A6J4IL63_9BACT</name>
<protein>
    <submittedName>
        <fullName evidence="1">Uncharacterized protein</fullName>
    </submittedName>
</protein>
<reference evidence="1" key="1">
    <citation type="submission" date="2020-02" db="EMBL/GenBank/DDBJ databases">
        <authorList>
            <person name="Meier V. D."/>
        </authorList>
    </citation>
    <scope>NUCLEOTIDE SEQUENCE</scope>
    <source>
        <strain evidence="1">AVDCRST_MAG95</strain>
    </source>
</reference>
<sequence>MQFFVISKFRTAELSEKNIPLQSGKIIYLTNPEGIFN</sequence>
<organism evidence="1">
    <name type="scientific">uncultured Adhaeribacter sp</name>
    <dbReference type="NCBI Taxonomy" id="448109"/>
    <lineage>
        <taxon>Bacteria</taxon>
        <taxon>Pseudomonadati</taxon>
        <taxon>Bacteroidota</taxon>
        <taxon>Cytophagia</taxon>
        <taxon>Cytophagales</taxon>
        <taxon>Hymenobacteraceae</taxon>
        <taxon>Adhaeribacter</taxon>
        <taxon>environmental samples</taxon>
    </lineage>
</organism>